<organism evidence="3 4">
    <name type="scientific">Helianthus annuus</name>
    <name type="common">Common sunflower</name>
    <dbReference type="NCBI Taxonomy" id="4232"/>
    <lineage>
        <taxon>Eukaryota</taxon>
        <taxon>Viridiplantae</taxon>
        <taxon>Streptophyta</taxon>
        <taxon>Embryophyta</taxon>
        <taxon>Tracheophyta</taxon>
        <taxon>Spermatophyta</taxon>
        <taxon>Magnoliopsida</taxon>
        <taxon>eudicotyledons</taxon>
        <taxon>Gunneridae</taxon>
        <taxon>Pentapetalae</taxon>
        <taxon>asterids</taxon>
        <taxon>campanulids</taxon>
        <taxon>Asterales</taxon>
        <taxon>Asteraceae</taxon>
        <taxon>Asteroideae</taxon>
        <taxon>Heliantheae alliance</taxon>
        <taxon>Heliantheae</taxon>
        <taxon>Helianthus</taxon>
    </lineage>
</organism>
<reference evidence="2" key="3">
    <citation type="submission" date="2020-06" db="EMBL/GenBank/DDBJ databases">
        <title>Helianthus annuus Genome sequencing and assembly Release 2.</title>
        <authorList>
            <person name="Gouzy J."/>
            <person name="Langlade N."/>
            <person name="Munos S."/>
        </authorList>
    </citation>
    <scope>NUCLEOTIDE SEQUENCE</scope>
    <source>
        <tissue evidence="2">Leaves</tissue>
    </source>
</reference>
<keyword evidence="4" id="KW-1185">Reference proteome</keyword>
<dbReference type="AlphaFoldDB" id="A0A251TUQ4"/>
<evidence type="ECO:0000259" key="1">
    <source>
        <dbReference type="Pfam" id="PF23197"/>
    </source>
</evidence>
<sequence length="111" mass="12325">MHLGFPVVSRVNVKALSLYSYPGEGIYFGGYEGSSIISWFRENMDGTSVPINGANSYIYEVTDEDYNCRLIFGYTPVHSDLVVRELKMSEPTNGNYEGIKKLLSEGAGLEV</sequence>
<feature type="domain" description="AIR9-like A9" evidence="1">
    <location>
        <begin position="23"/>
        <end position="83"/>
    </location>
</feature>
<reference evidence="3" key="2">
    <citation type="submission" date="2017-02" db="EMBL/GenBank/DDBJ databases">
        <title>Sunflower complete genome.</title>
        <authorList>
            <person name="Langlade N."/>
            <person name="Munos S."/>
        </authorList>
    </citation>
    <scope>NUCLEOTIDE SEQUENCE [LARGE SCALE GENOMIC DNA]</scope>
    <source>
        <tissue evidence="3">Leaves</tissue>
    </source>
</reference>
<reference evidence="2 4" key="1">
    <citation type="journal article" date="2017" name="Nature">
        <title>The sunflower genome provides insights into oil metabolism, flowering and Asterid evolution.</title>
        <authorList>
            <person name="Badouin H."/>
            <person name="Gouzy J."/>
            <person name="Grassa C.J."/>
            <person name="Murat F."/>
            <person name="Staton S.E."/>
            <person name="Cottret L."/>
            <person name="Lelandais-Briere C."/>
            <person name="Owens G.L."/>
            <person name="Carrere S."/>
            <person name="Mayjonade B."/>
            <person name="Legrand L."/>
            <person name="Gill N."/>
            <person name="Kane N.C."/>
            <person name="Bowers J.E."/>
            <person name="Hubner S."/>
            <person name="Bellec A."/>
            <person name="Berard A."/>
            <person name="Berges H."/>
            <person name="Blanchet N."/>
            <person name="Boniface M.C."/>
            <person name="Brunel D."/>
            <person name="Catrice O."/>
            <person name="Chaidir N."/>
            <person name="Claudel C."/>
            <person name="Donnadieu C."/>
            <person name="Faraut T."/>
            <person name="Fievet G."/>
            <person name="Helmstetter N."/>
            <person name="King M."/>
            <person name="Knapp S.J."/>
            <person name="Lai Z."/>
            <person name="Le Paslier M.C."/>
            <person name="Lippi Y."/>
            <person name="Lorenzon L."/>
            <person name="Mandel J.R."/>
            <person name="Marage G."/>
            <person name="Marchand G."/>
            <person name="Marquand E."/>
            <person name="Bret-Mestries E."/>
            <person name="Morien E."/>
            <person name="Nambeesan S."/>
            <person name="Nguyen T."/>
            <person name="Pegot-Espagnet P."/>
            <person name="Pouilly N."/>
            <person name="Raftis F."/>
            <person name="Sallet E."/>
            <person name="Schiex T."/>
            <person name="Thomas J."/>
            <person name="Vandecasteele C."/>
            <person name="Vares D."/>
            <person name="Vear F."/>
            <person name="Vautrin S."/>
            <person name="Crespi M."/>
            <person name="Mangin B."/>
            <person name="Burke J.M."/>
            <person name="Salse J."/>
            <person name="Munos S."/>
            <person name="Vincourt P."/>
            <person name="Rieseberg L.H."/>
            <person name="Langlade N.B."/>
        </authorList>
    </citation>
    <scope>NUCLEOTIDE SEQUENCE [LARGE SCALE GENOMIC DNA]</scope>
    <source>
        <strain evidence="4">cv. SF193</strain>
        <tissue evidence="2">Leaves</tissue>
    </source>
</reference>
<name>A0A251TUQ4_HELAN</name>
<dbReference type="STRING" id="4232.A0A251TUQ4"/>
<dbReference type="EMBL" id="CM007898">
    <property type="protein sequence ID" value="OTG14302.1"/>
    <property type="molecule type" value="Genomic_DNA"/>
</dbReference>
<dbReference type="Proteomes" id="UP000215914">
    <property type="component" value="Chromosome 9"/>
</dbReference>
<dbReference type="Gramene" id="mRNA:HanXRQr2_Chr09g0374421">
    <property type="protein sequence ID" value="mRNA:HanXRQr2_Chr09g0374421"/>
    <property type="gene ID" value="HanXRQr2_Chr09g0374421"/>
</dbReference>
<protein>
    <recommendedName>
        <fullName evidence="1">AIR9-like A9 domain-containing protein</fullName>
    </recommendedName>
</protein>
<evidence type="ECO:0000313" key="2">
    <source>
        <dbReference type="EMBL" id="KAF5789703.1"/>
    </source>
</evidence>
<dbReference type="Pfam" id="PF23197">
    <property type="entry name" value="IG_AIR9"/>
    <property type="match status" value="1"/>
</dbReference>
<evidence type="ECO:0000313" key="4">
    <source>
        <dbReference type="Proteomes" id="UP000215914"/>
    </source>
</evidence>
<proteinExistence type="predicted"/>
<dbReference type="InterPro" id="IPR056284">
    <property type="entry name" value="AIR9-like_A9"/>
</dbReference>
<dbReference type="EMBL" id="MNCJ02000324">
    <property type="protein sequence ID" value="KAF5789703.1"/>
    <property type="molecule type" value="Genomic_DNA"/>
</dbReference>
<gene>
    <name evidence="3" type="ORF">HannXRQ_Chr09g0247891</name>
    <name evidence="2" type="ORF">HanXRQr2_Chr09g0374421</name>
</gene>
<evidence type="ECO:0000313" key="3">
    <source>
        <dbReference type="EMBL" id="OTG14302.1"/>
    </source>
</evidence>
<dbReference type="InParanoid" id="A0A251TUQ4"/>
<accession>A0A251TUQ4</accession>